<dbReference type="AlphaFoldDB" id="A0A078FEX1"/>
<dbReference type="OMA" id="LYCCTIL"/>
<organism evidence="2 3">
    <name type="scientific">Brassica napus</name>
    <name type="common">Rape</name>
    <dbReference type="NCBI Taxonomy" id="3708"/>
    <lineage>
        <taxon>Eukaryota</taxon>
        <taxon>Viridiplantae</taxon>
        <taxon>Streptophyta</taxon>
        <taxon>Embryophyta</taxon>
        <taxon>Tracheophyta</taxon>
        <taxon>Spermatophyta</taxon>
        <taxon>Magnoliopsida</taxon>
        <taxon>eudicotyledons</taxon>
        <taxon>Gunneridae</taxon>
        <taxon>Pentapetalae</taxon>
        <taxon>rosids</taxon>
        <taxon>malvids</taxon>
        <taxon>Brassicales</taxon>
        <taxon>Brassicaceae</taxon>
        <taxon>Brassiceae</taxon>
        <taxon>Brassica</taxon>
    </lineage>
</organism>
<gene>
    <name evidence="2" type="primary">BnaA09g13390D</name>
    <name evidence="2" type="ORF">GSBRNA2T00070607001</name>
</gene>
<feature type="region of interest" description="Disordered" evidence="1">
    <location>
        <begin position="128"/>
        <end position="189"/>
    </location>
</feature>
<dbReference type="Gramene" id="CDY12935">
    <property type="protein sequence ID" value="CDY12935"/>
    <property type="gene ID" value="GSBRNA2T00070607001"/>
</dbReference>
<proteinExistence type="predicted"/>
<evidence type="ECO:0000256" key="1">
    <source>
        <dbReference type="SAM" id="MobiDB-lite"/>
    </source>
</evidence>
<name>A0A078FEX1_BRANA</name>
<protein>
    <submittedName>
        <fullName evidence="2">BnaA09g13390D protein</fullName>
    </submittedName>
</protein>
<feature type="compositionally biased region" description="Basic and acidic residues" evidence="1">
    <location>
        <begin position="167"/>
        <end position="188"/>
    </location>
</feature>
<sequence>MHVNSLYKESSRKANLISFLRRTKVNVRYSRDNHEYDQKTIRSTEGISATSIHDLISETRYLYCCTILNHSFQSLAAKIYRKKPWLTRPTTLHLAHAPRRRTRNRPSRFRTEINPWKPLRDRLTGLTRNTCGEHQDTQRNTATPPPGETEKRLQPSEPSHSCRERKRRGEKEESSDGRGRTGAEEAADHPVPSATRVFFFLERVEERRESDICFFLFYSCFQHLISHHFPLFSFSPIYSNFLLRWK</sequence>
<reference evidence="2 3" key="1">
    <citation type="journal article" date="2014" name="Science">
        <title>Plant genetics. Early allopolyploid evolution in the post-Neolithic Brassica napus oilseed genome.</title>
        <authorList>
            <person name="Chalhoub B."/>
            <person name="Denoeud F."/>
            <person name="Liu S."/>
            <person name="Parkin I.A."/>
            <person name="Tang H."/>
            <person name="Wang X."/>
            <person name="Chiquet J."/>
            <person name="Belcram H."/>
            <person name="Tong C."/>
            <person name="Samans B."/>
            <person name="Correa M."/>
            <person name="Da Silva C."/>
            <person name="Just J."/>
            <person name="Falentin C."/>
            <person name="Koh C.S."/>
            <person name="Le Clainche I."/>
            <person name="Bernard M."/>
            <person name="Bento P."/>
            <person name="Noel B."/>
            <person name="Labadie K."/>
            <person name="Alberti A."/>
            <person name="Charles M."/>
            <person name="Arnaud D."/>
            <person name="Guo H."/>
            <person name="Daviaud C."/>
            <person name="Alamery S."/>
            <person name="Jabbari K."/>
            <person name="Zhao M."/>
            <person name="Edger P.P."/>
            <person name="Chelaifa H."/>
            <person name="Tack D."/>
            <person name="Lassalle G."/>
            <person name="Mestiri I."/>
            <person name="Schnel N."/>
            <person name="Le Paslier M.C."/>
            <person name="Fan G."/>
            <person name="Renault V."/>
            <person name="Bayer P.E."/>
            <person name="Golicz A.A."/>
            <person name="Manoli S."/>
            <person name="Lee T.H."/>
            <person name="Thi V.H."/>
            <person name="Chalabi S."/>
            <person name="Hu Q."/>
            <person name="Fan C."/>
            <person name="Tollenaere R."/>
            <person name="Lu Y."/>
            <person name="Battail C."/>
            <person name="Shen J."/>
            <person name="Sidebottom C.H."/>
            <person name="Wang X."/>
            <person name="Canaguier A."/>
            <person name="Chauveau A."/>
            <person name="Berard A."/>
            <person name="Deniot G."/>
            <person name="Guan M."/>
            <person name="Liu Z."/>
            <person name="Sun F."/>
            <person name="Lim Y.P."/>
            <person name="Lyons E."/>
            <person name="Town C.D."/>
            <person name="Bancroft I."/>
            <person name="Wang X."/>
            <person name="Meng J."/>
            <person name="Ma J."/>
            <person name="Pires J.C."/>
            <person name="King G.J."/>
            <person name="Brunel D."/>
            <person name="Delourme R."/>
            <person name="Renard M."/>
            <person name="Aury J.M."/>
            <person name="Adams K.L."/>
            <person name="Batley J."/>
            <person name="Snowdon R.J."/>
            <person name="Tost J."/>
            <person name="Edwards D."/>
            <person name="Zhou Y."/>
            <person name="Hua W."/>
            <person name="Sharpe A.G."/>
            <person name="Paterson A.H."/>
            <person name="Guan C."/>
            <person name="Wincker P."/>
        </authorList>
    </citation>
    <scope>NUCLEOTIDE SEQUENCE [LARGE SCALE GENOMIC DNA]</scope>
    <source>
        <strain evidence="3">cv. Darmor-bzh</strain>
    </source>
</reference>
<accession>A0A078FEX1</accession>
<keyword evidence="3" id="KW-1185">Reference proteome</keyword>
<evidence type="ECO:0000313" key="2">
    <source>
        <dbReference type="EMBL" id="CDY12935.1"/>
    </source>
</evidence>
<dbReference type="PaxDb" id="3708-A0A078FEX1"/>
<evidence type="ECO:0000313" key="3">
    <source>
        <dbReference type="Proteomes" id="UP000028999"/>
    </source>
</evidence>
<dbReference type="EMBL" id="LK032028">
    <property type="protein sequence ID" value="CDY12935.1"/>
    <property type="molecule type" value="Genomic_DNA"/>
</dbReference>
<dbReference type="Proteomes" id="UP000028999">
    <property type="component" value="Unassembled WGS sequence"/>
</dbReference>